<dbReference type="InterPro" id="IPR050526">
    <property type="entry name" value="Rubredoxin_ET"/>
</dbReference>
<evidence type="ECO:0000256" key="1">
    <source>
        <dbReference type="ARBA" id="ARBA00001965"/>
    </source>
</evidence>
<dbReference type="EMBL" id="PHKV01000001">
    <property type="protein sequence ID" value="PKV14241.1"/>
    <property type="molecule type" value="Genomic_DNA"/>
</dbReference>
<proteinExistence type="inferred from homology"/>
<dbReference type="FunFam" id="2.20.28.10:FF:000001">
    <property type="entry name" value="Rubredoxin"/>
    <property type="match status" value="1"/>
</dbReference>
<dbReference type="PROSITE" id="PS50903">
    <property type="entry name" value="RUBREDOXIN_LIKE"/>
    <property type="match status" value="1"/>
</dbReference>
<evidence type="ECO:0000256" key="8">
    <source>
        <dbReference type="ARBA" id="ARBA00023004"/>
    </source>
</evidence>
<name>A0A2N3RP42_9XANT</name>
<evidence type="ECO:0000313" key="12">
    <source>
        <dbReference type="EMBL" id="PKV18523.1"/>
    </source>
</evidence>
<sequence length="79" mass="8907">MGWDNAAPPLRDRDYPMSEISTTTYRTWMCVVCGFLYHEADGIPEEGIAPGTSWQDVPETWTCPDCGVTKDDFEMIEIG</sequence>
<evidence type="ECO:0000256" key="2">
    <source>
        <dbReference type="ARBA" id="ARBA00002792"/>
    </source>
</evidence>
<comment type="function">
    <text evidence="2">Involved in the hydrocarbon hydroxylating system, which transfers electrons from NADH to rubredoxin reductase and then through rubredoxin to alkane 1 monooxygenase.</text>
</comment>
<dbReference type="InterPro" id="IPR024935">
    <property type="entry name" value="Rubredoxin_dom"/>
</dbReference>
<dbReference type="InterPro" id="IPR024934">
    <property type="entry name" value="Rubredoxin-like_dom"/>
</dbReference>
<dbReference type="CDD" id="cd00730">
    <property type="entry name" value="rubredoxin"/>
    <property type="match status" value="1"/>
</dbReference>
<dbReference type="SUPFAM" id="SSF57802">
    <property type="entry name" value="Rubredoxin-like"/>
    <property type="match status" value="1"/>
</dbReference>
<dbReference type="Pfam" id="PF00301">
    <property type="entry name" value="Rubredoxin"/>
    <property type="match status" value="1"/>
</dbReference>
<gene>
    <name evidence="11" type="ORF">XpruCFBP8353_04025</name>
    <name evidence="12" type="ORF">XpruCFBP8354_04025</name>
</gene>
<protein>
    <recommendedName>
        <fullName evidence="9">Rubredoxin</fullName>
    </recommendedName>
</protein>
<keyword evidence="7 9" id="KW-0249">Electron transport</keyword>
<keyword evidence="8 9" id="KW-0408">Iron</keyword>
<comment type="cofactor">
    <cofactor evidence="1 9">
        <name>Fe(3+)</name>
        <dbReference type="ChEBI" id="CHEBI:29034"/>
    </cofactor>
</comment>
<keyword evidence="14" id="KW-1185">Reference proteome</keyword>
<dbReference type="AlphaFoldDB" id="A0A2N3RP42"/>
<feature type="domain" description="Rubredoxin-like" evidence="10">
    <location>
        <begin position="25"/>
        <end position="76"/>
    </location>
</feature>
<keyword evidence="5" id="KW-0813">Transport</keyword>
<evidence type="ECO:0000256" key="9">
    <source>
        <dbReference type="RuleBase" id="RU003820"/>
    </source>
</evidence>
<evidence type="ECO:0000259" key="10">
    <source>
        <dbReference type="PROSITE" id="PS50903"/>
    </source>
</evidence>
<organism evidence="11 13">
    <name type="scientific">Xanthomonas prunicola</name>
    <dbReference type="NCBI Taxonomy" id="2053930"/>
    <lineage>
        <taxon>Bacteria</taxon>
        <taxon>Pseudomonadati</taxon>
        <taxon>Pseudomonadota</taxon>
        <taxon>Gammaproteobacteria</taxon>
        <taxon>Lysobacterales</taxon>
        <taxon>Lysobacteraceae</taxon>
        <taxon>Xanthomonas</taxon>
    </lineage>
</organism>
<dbReference type="PROSITE" id="PS00202">
    <property type="entry name" value="RUBREDOXIN"/>
    <property type="match status" value="1"/>
</dbReference>
<comment type="caution">
    <text evidence="11">The sequence shown here is derived from an EMBL/GenBank/DDBJ whole genome shotgun (WGS) entry which is preliminary data.</text>
</comment>
<dbReference type="Gene3D" id="2.20.28.10">
    <property type="match status" value="1"/>
</dbReference>
<dbReference type="PANTHER" id="PTHR47627:SF1">
    <property type="entry name" value="RUBREDOXIN-1-RELATED"/>
    <property type="match status" value="1"/>
</dbReference>
<evidence type="ECO:0000256" key="4">
    <source>
        <dbReference type="ARBA" id="ARBA00005337"/>
    </source>
</evidence>
<dbReference type="GO" id="GO:0009055">
    <property type="term" value="F:electron transfer activity"/>
    <property type="evidence" value="ECO:0007669"/>
    <property type="project" value="TreeGrafter"/>
</dbReference>
<dbReference type="EMBL" id="PHKW01000001">
    <property type="protein sequence ID" value="PKV18523.1"/>
    <property type="molecule type" value="Genomic_DNA"/>
</dbReference>
<dbReference type="Proteomes" id="UP000233720">
    <property type="component" value="Unassembled WGS sequence"/>
</dbReference>
<dbReference type="OrthoDB" id="9800607at2"/>
<evidence type="ECO:0000256" key="5">
    <source>
        <dbReference type="ARBA" id="ARBA00022448"/>
    </source>
</evidence>
<evidence type="ECO:0000313" key="11">
    <source>
        <dbReference type="EMBL" id="PKV14241.1"/>
    </source>
</evidence>
<dbReference type="PRINTS" id="PR00163">
    <property type="entry name" value="RUBREDOXIN"/>
</dbReference>
<accession>A0A2N3RP42</accession>
<dbReference type="InterPro" id="IPR018527">
    <property type="entry name" value="Rubredoxin_Fe_BS"/>
</dbReference>
<reference evidence="13 14" key="1">
    <citation type="submission" date="2017-11" db="EMBL/GenBank/DDBJ databases">
        <title>Xanthomonas prunicola sp. nov., a novel pathogen that affects nectarine (Prunus persica var. nectarine) trees.</title>
        <authorList>
            <person name="Lopez M."/>
            <person name="Lopez-Soriano P."/>
            <person name="Garita-Cambronero J."/>
            <person name="Beltran C."/>
            <person name="Taghouti G."/>
            <person name="Portier P."/>
            <person name="Cubero J."/>
            <person name="Fischer-Le Saux M."/>
            <person name="Marco-Noales E."/>
        </authorList>
    </citation>
    <scope>NUCLEOTIDE SEQUENCE [LARGE SCALE GENOMIC DNA]</scope>
    <source>
        <strain evidence="11 13">CFBP8353</strain>
        <strain evidence="12 14">CFBP8354</strain>
    </source>
</reference>
<evidence type="ECO:0000256" key="7">
    <source>
        <dbReference type="ARBA" id="ARBA00022982"/>
    </source>
</evidence>
<dbReference type="PANTHER" id="PTHR47627">
    <property type="entry name" value="RUBREDOXIN"/>
    <property type="match status" value="1"/>
</dbReference>
<keyword evidence="6 9" id="KW-0479">Metal-binding</keyword>
<comment type="pathway">
    <text evidence="3">Hydrocarbon metabolism; alkane degradation.</text>
</comment>
<dbReference type="GO" id="GO:0043448">
    <property type="term" value="P:alkane catabolic process"/>
    <property type="evidence" value="ECO:0007669"/>
    <property type="project" value="TreeGrafter"/>
</dbReference>
<dbReference type="RefSeq" id="WP_101362009.1">
    <property type="nucleotide sequence ID" value="NZ_PHKV01000001.1"/>
</dbReference>
<evidence type="ECO:0000256" key="6">
    <source>
        <dbReference type="ARBA" id="ARBA00022723"/>
    </source>
</evidence>
<dbReference type="GO" id="GO:0005506">
    <property type="term" value="F:iron ion binding"/>
    <property type="evidence" value="ECO:0007669"/>
    <property type="project" value="UniProtKB-UniRule"/>
</dbReference>
<evidence type="ECO:0000313" key="14">
    <source>
        <dbReference type="Proteomes" id="UP000233748"/>
    </source>
</evidence>
<evidence type="ECO:0000313" key="13">
    <source>
        <dbReference type="Proteomes" id="UP000233720"/>
    </source>
</evidence>
<dbReference type="Proteomes" id="UP000233748">
    <property type="component" value="Unassembled WGS sequence"/>
</dbReference>
<evidence type="ECO:0000256" key="3">
    <source>
        <dbReference type="ARBA" id="ARBA00004933"/>
    </source>
</evidence>
<comment type="similarity">
    <text evidence="4 9">Belongs to the rubredoxin family.</text>
</comment>